<keyword evidence="3" id="KW-1185">Reference proteome</keyword>
<name>A0ABU7IUJ7_9FLAO</name>
<proteinExistence type="predicted"/>
<sequence>MKVSNNTLDSKLMSDILLLVMLIVTAIIFMQYSQEIENEITTAVLNSVSDINNSIAETRTGG</sequence>
<protein>
    <recommendedName>
        <fullName evidence="4">Class III signal peptide-containing protein</fullName>
    </recommendedName>
</protein>
<dbReference type="EMBL" id="JAZDDG010000005">
    <property type="protein sequence ID" value="MEE1976655.1"/>
    <property type="molecule type" value="Genomic_DNA"/>
</dbReference>
<evidence type="ECO:0000313" key="2">
    <source>
        <dbReference type="EMBL" id="MEE1976655.1"/>
    </source>
</evidence>
<keyword evidence="1" id="KW-1133">Transmembrane helix</keyword>
<feature type="transmembrane region" description="Helical" evidence="1">
    <location>
        <begin position="12"/>
        <end position="32"/>
    </location>
</feature>
<reference evidence="2 3" key="1">
    <citation type="submission" date="2024-01" db="EMBL/GenBank/DDBJ databases">
        <title>Maribacter spp. originated from different algae showed divergent polysaccharides utilization ability.</title>
        <authorList>
            <person name="Wang H."/>
            <person name="Wu Y."/>
        </authorList>
    </citation>
    <scope>NUCLEOTIDE SEQUENCE [LARGE SCALE GENOMIC DNA]</scope>
    <source>
        <strain evidence="2 3">PR1</strain>
    </source>
</reference>
<evidence type="ECO:0000313" key="3">
    <source>
        <dbReference type="Proteomes" id="UP001356308"/>
    </source>
</evidence>
<keyword evidence="1" id="KW-0812">Transmembrane</keyword>
<keyword evidence="1" id="KW-0472">Membrane</keyword>
<organism evidence="2 3">
    <name type="scientific">Maribacter cobaltidurans</name>
    <dbReference type="NCBI Taxonomy" id="1178778"/>
    <lineage>
        <taxon>Bacteria</taxon>
        <taxon>Pseudomonadati</taxon>
        <taxon>Bacteroidota</taxon>
        <taxon>Flavobacteriia</taxon>
        <taxon>Flavobacteriales</taxon>
        <taxon>Flavobacteriaceae</taxon>
        <taxon>Maribacter</taxon>
    </lineage>
</organism>
<evidence type="ECO:0000256" key="1">
    <source>
        <dbReference type="SAM" id="Phobius"/>
    </source>
</evidence>
<accession>A0ABU7IUJ7</accession>
<evidence type="ECO:0008006" key="4">
    <source>
        <dbReference type="Google" id="ProtNLM"/>
    </source>
</evidence>
<dbReference type="Proteomes" id="UP001356308">
    <property type="component" value="Unassembled WGS sequence"/>
</dbReference>
<gene>
    <name evidence="2" type="ORF">V1I91_11280</name>
</gene>
<dbReference type="RefSeq" id="WP_272651353.1">
    <property type="nucleotide sequence ID" value="NZ_JAZDDG010000005.1"/>
</dbReference>
<comment type="caution">
    <text evidence="2">The sequence shown here is derived from an EMBL/GenBank/DDBJ whole genome shotgun (WGS) entry which is preliminary data.</text>
</comment>